<dbReference type="InterPro" id="IPR002110">
    <property type="entry name" value="Ankyrin_rpt"/>
</dbReference>
<comment type="caution">
    <text evidence="8">The sequence shown here is derived from an EMBL/GenBank/DDBJ whole genome shotgun (WGS) entry which is preliminary data.</text>
</comment>
<gene>
    <name evidence="8" type="ORF">SmJEL517_g02373</name>
</gene>
<dbReference type="Proteomes" id="UP000319731">
    <property type="component" value="Unassembled WGS sequence"/>
</dbReference>
<feature type="repeat" description="ANK" evidence="4">
    <location>
        <begin position="1083"/>
        <end position="1115"/>
    </location>
</feature>
<feature type="repeat" description="ANK" evidence="4">
    <location>
        <begin position="813"/>
        <end position="845"/>
    </location>
</feature>
<feature type="repeat" description="ANK" evidence="4">
    <location>
        <begin position="1221"/>
        <end position="1242"/>
    </location>
</feature>
<dbReference type="Pfam" id="PF12796">
    <property type="entry name" value="Ank_2"/>
    <property type="match status" value="4"/>
</dbReference>
<dbReference type="PROSITE" id="PS50297">
    <property type="entry name" value="ANK_REP_REGION"/>
    <property type="match status" value="7"/>
</dbReference>
<keyword evidence="9" id="KW-1185">Reference proteome</keyword>
<dbReference type="SUPFAM" id="SSF48403">
    <property type="entry name" value="Ankyrin repeat"/>
    <property type="match status" value="2"/>
</dbReference>
<evidence type="ECO:0000313" key="9">
    <source>
        <dbReference type="Proteomes" id="UP000319731"/>
    </source>
</evidence>
<dbReference type="InterPro" id="IPR036028">
    <property type="entry name" value="SH3-like_dom_sf"/>
</dbReference>
<feature type="repeat" description="ANK" evidence="4">
    <location>
        <begin position="712"/>
        <end position="745"/>
    </location>
</feature>
<feature type="repeat" description="ANK" evidence="4">
    <location>
        <begin position="1188"/>
        <end position="1220"/>
    </location>
</feature>
<dbReference type="Gene3D" id="2.30.30.40">
    <property type="entry name" value="SH3 Domains"/>
    <property type="match status" value="1"/>
</dbReference>
<evidence type="ECO:0000256" key="5">
    <source>
        <dbReference type="PROSITE-ProRule" id="PRU00192"/>
    </source>
</evidence>
<accession>A0A507C6C9</accession>
<evidence type="ECO:0000256" key="6">
    <source>
        <dbReference type="SAM" id="MobiDB-lite"/>
    </source>
</evidence>
<feature type="domain" description="SH3" evidence="7">
    <location>
        <begin position="92"/>
        <end position="153"/>
    </location>
</feature>
<dbReference type="RefSeq" id="XP_031025646.1">
    <property type="nucleotide sequence ID" value="XM_031168301.1"/>
</dbReference>
<dbReference type="InterPro" id="IPR027417">
    <property type="entry name" value="P-loop_NTPase"/>
</dbReference>
<keyword evidence="3 4" id="KW-0040">ANK repeat</keyword>
<feature type="repeat" description="ANK" evidence="4">
    <location>
        <begin position="1042"/>
        <end position="1074"/>
    </location>
</feature>
<dbReference type="SUPFAM" id="SSF52540">
    <property type="entry name" value="P-loop containing nucleoside triphosphate hydrolases"/>
    <property type="match status" value="1"/>
</dbReference>
<dbReference type="InterPro" id="IPR001452">
    <property type="entry name" value="SH3_domain"/>
</dbReference>
<dbReference type="SMART" id="SM00248">
    <property type="entry name" value="ANK"/>
    <property type="match status" value="13"/>
</dbReference>
<dbReference type="GeneID" id="42003598"/>
<dbReference type="STRING" id="1806994.A0A507C6C9"/>
<evidence type="ECO:0000313" key="8">
    <source>
        <dbReference type="EMBL" id="TPX35061.1"/>
    </source>
</evidence>
<dbReference type="Pfam" id="PF00023">
    <property type="entry name" value="Ank"/>
    <property type="match status" value="2"/>
</dbReference>
<evidence type="ECO:0000256" key="3">
    <source>
        <dbReference type="ARBA" id="ARBA00023043"/>
    </source>
</evidence>
<evidence type="ECO:0000256" key="2">
    <source>
        <dbReference type="ARBA" id="ARBA00022737"/>
    </source>
</evidence>
<dbReference type="Gene3D" id="1.25.40.20">
    <property type="entry name" value="Ankyrin repeat-containing domain"/>
    <property type="match status" value="4"/>
</dbReference>
<name>A0A507C6C9_9FUNG</name>
<keyword evidence="2" id="KW-0677">Repeat</keyword>
<dbReference type="InterPro" id="IPR056884">
    <property type="entry name" value="NPHP3-like_N"/>
</dbReference>
<evidence type="ECO:0000259" key="7">
    <source>
        <dbReference type="PROSITE" id="PS50002"/>
    </source>
</evidence>
<feature type="repeat" description="ANK" evidence="4">
    <location>
        <begin position="1155"/>
        <end position="1187"/>
    </location>
</feature>
<feature type="region of interest" description="Disordered" evidence="6">
    <location>
        <begin position="50"/>
        <end position="72"/>
    </location>
</feature>
<dbReference type="PROSITE" id="PS50002">
    <property type="entry name" value="SH3"/>
    <property type="match status" value="1"/>
</dbReference>
<dbReference type="PANTHER" id="PTHR24126">
    <property type="entry name" value="ANKYRIN REPEAT, PH AND SEC7 DOMAIN CONTAINING PROTEIN SECG-RELATED"/>
    <property type="match status" value="1"/>
</dbReference>
<dbReference type="SMART" id="SM00326">
    <property type="entry name" value="SH3"/>
    <property type="match status" value="1"/>
</dbReference>
<organism evidence="8 9">
    <name type="scientific">Synchytrium microbalum</name>
    <dbReference type="NCBI Taxonomy" id="1806994"/>
    <lineage>
        <taxon>Eukaryota</taxon>
        <taxon>Fungi</taxon>
        <taxon>Fungi incertae sedis</taxon>
        <taxon>Chytridiomycota</taxon>
        <taxon>Chytridiomycota incertae sedis</taxon>
        <taxon>Chytridiomycetes</taxon>
        <taxon>Synchytriales</taxon>
        <taxon>Synchytriaceae</taxon>
        <taxon>Synchytrium</taxon>
    </lineage>
</organism>
<protein>
    <recommendedName>
        <fullName evidence="7">SH3 domain-containing protein</fullName>
    </recommendedName>
</protein>
<dbReference type="Gene3D" id="3.40.50.300">
    <property type="entry name" value="P-loop containing nucleotide triphosphate hydrolases"/>
    <property type="match status" value="1"/>
</dbReference>
<dbReference type="InterPro" id="IPR036770">
    <property type="entry name" value="Ankyrin_rpt-contain_sf"/>
</dbReference>
<dbReference type="Pfam" id="PF24883">
    <property type="entry name" value="NPHP3_N"/>
    <property type="match status" value="1"/>
</dbReference>
<keyword evidence="1 5" id="KW-0728">SH3 domain</keyword>
<reference evidence="8 9" key="1">
    <citation type="journal article" date="2019" name="Sci. Rep.">
        <title>Comparative genomics of chytrid fungi reveal insights into the obligate biotrophic and pathogenic lifestyle of Synchytrium endobioticum.</title>
        <authorList>
            <person name="van de Vossenberg B.T.L.H."/>
            <person name="Warris S."/>
            <person name="Nguyen H.D.T."/>
            <person name="van Gent-Pelzer M.P.E."/>
            <person name="Joly D.L."/>
            <person name="van de Geest H.C."/>
            <person name="Bonants P.J.M."/>
            <person name="Smith D.S."/>
            <person name="Levesque C.A."/>
            <person name="van der Lee T.A.J."/>
        </authorList>
    </citation>
    <scope>NUCLEOTIDE SEQUENCE [LARGE SCALE GENOMIC DNA]</scope>
    <source>
        <strain evidence="8 9">JEL517</strain>
    </source>
</reference>
<evidence type="ECO:0000256" key="4">
    <source>
        <dbReference type="PROSITE-ProRule" id="PRU00023"/>
    </source>
</evidence>
<dbReference type="SUPFAM" id="SSF50044">
    <property type="entry name" value="SH3-domain"/>
    <property type="match status" value="1"/>
</dbReference>
<dbReference type="PANTHER" id="PTHR24126:SF14">
    <property type="entry name" value="ANK_REP_REGION DOMAIN-CONTAINING PROTEIN"/>
    <property type="match status" value="1"/>
</dbReference>
<evidence type="ECO:0000256" key="1">
    <source>
        <dbReference type="ARBA" id="ARBA00022443"/>
    </source>
</evidence>
<dbReference type="AlphaFoldDB" id="A0A507C6C9"/>
<proteinExistence type="predicted"/>
<dbReference type="EMBL" id="QEAO01000010">
    <property type="protein sequence ID" value="TPX35061.1"/>
    <property type="molecule type" value="Genomic_DNA"/>
</dbReference>
<dbReference type="PROSITE" id="PS50088">
    <property type="entry name" value="ANK_REPEAT"/>
    <property type="match status" value="8"/>
</dbReference>
<dbReference type="Pfam" id="PF00018">
    <property type="entry name" value="SH3_1"/>
    <property type="match status" value="1"/>
</dbReference>
<dbReference type="OrthoDB" id="5340910at2759"/>
<sequence>MSLKSRFGTIFRRRRRLSVVEESKPAASIIAEAEEENQIMAATTTLINENTTPSQTDVRPGSPTVSVSDVQTSPVVPQPDLVQLPTYADSARTYTHYRVKRAYTPREPDELVLNLGDLITVSEAFHDGWGRAYSQTRGQYGMVPFVALEELADQTMDSLIIAKGGSSTPAPEDLSDLKSWLNPPDFRLTLFTLKEKRLITTRGWLLDELSQWMENGDESVYWLSGVAGVGKSVVAGSFAHELQQRKKLAAHFFCKHDERARNDPLRVITTWAFQLAAFDPDIRQALRDLHRAEPNFLVNTPSIGMQFDQLIAKPLSKYRGEKAVILLDALDECAIEGSKPRGDFLQTLGRHFASLPKNIVVFVTSRPLQDLRKQLSDYKPRIMELGDVYNLNDIKLYSLSRMKRLRPILESDTEVDSLADKLSTMAHGLFVWLYLACDAMDKSDDPSETILELEERTLGNDEDRMDTIYTRALVSSFRGSDEPAMQLYTVLVGALVALRTPMSVEDLALLLDVPSSKVRLSFTRLESLLVMSKSSVQLMHKSVADFIASPERCVGEALPFYIDRKLAEAHLAKMCCLSLPVNLKLENIQVHIERLRGTAPSSTPGYVSYAFVHWGDHLNSIEQLDPELREILGQTLQHFGRAMLIVAVLKNLPVALKHILKVGGGPTLLKSAEDVHFFKSAILFEAAASDNPEICDVLLEYGGADVECLNETRQTPLYVCSFAHTRPDVVKVLLRHGANTDFRNPTGMTIDTVATGSAAKEIDNERIRRKVKLDETHMDDFMNAARLADLGRLKHLMTSNPTININRQYPECSNKTLLLVASQYGSVDVVTYLLNIGADPNIVDVLYLSPLHHACVYGSLPIVKALVEAGACVEAEGRERRSAFFSNAFLRPIDLACEKGYTDIVSWLLANGASASALEPGKIHPLLYAAIGDSIEVSQLLIGKGVDVNYQSRYLGTALFAAAIFGAENVAQYLIGIGADTELGWNAPGLETEAFRSPVVSPLMAAGMKGYQNIFALLLPRSAPGEKRVRLEMRNRDSWSFVDFTPFMLAAMANEPELVRLMLEYGADVDGASVASSSAGLSGETTPLLNAGYYGRINIARMLLEAGANSDARAPNGWSCLLMVAASSIIGERGKSDMVRLLRFYKADLDDVDLAGNTAVHLAIVMKATQMVDTLVELGARIDIVNNLGNTGLHEAVRQRAAGMVKILTENGADKAARNKDGMTPLQIAVREGYHELVQFLK</sequence>
<feature type="repeat" description="ANK" evidence="4">
    <location>
        <begin position="849"/>
        <end position="878"/>
    </location>
</feature>